<dbReference type="Pfam" id="PF21787">
    <property type="entry name" value="TNP-like_RNaseH_N"/>
    <property type="match status" value="1"/>
</dbReference>
<dbReference type="RefSeq" id="XP_029342274.1">
    <property type="nucleotide sequence ID" value="XM_029486414.1"/>
</dbReference>
<dbReference type="InterPro" id="IPR048365">
    <property type="entry name" value="TNP-like_RNaseH_N"/>
</dbReference>
<organism evidence="3 4">
    <name type="scientific">Acyrthosiphon pisum</name>
    <name type="common">Pea aphid</name>
    <dbReference type="NCBI Taxonomy" id="7029"/>
    <lineage>
        <taxon>Eukaryota</taxon>
        <taxon>Metazoa</taxon>
        <taxon>Ecdysozoa</taxon>
        <taxon>Arthropoda</taxon>
        <taxon>Hexapoda</taxon>
        <taxon>Insecta</taxon>
        <taxon>Pterygota</taxon>
        <taxon>Neoptera</taxon>
        <taxon>Paraneoptera</taxon>
        <taxon>Hemiptera</taxon>
        <taxon>Sternorrhyncha</taxon>
        <taxon>Aphidomorpha</taxon>
        <taxon>Aphidoidea</taxon>
        <taxon>Aphididae</taxon>
        <taxon>Macrosiphini</taxon>
        <taxon>Acyrthosiphon</taxon>
    </lineage>
</organism>
<dbReference type="OrthoDB" id="6618143at2759"/>
<feature type="domain" description="Transposable element P transposase-like GTP-binding insertion" evidence="2">
    <location>
        <begin position="320"/>
        <end position="403"/>
    </location>
</feature>
<dbReference type="EnsemblMetazoa" id="XM_029486414.1">
    <property type="protein sequence ID" value="XP_029342274.1"/>
    <property type="gene ID" value="LOC115033587"/>
</dbReference>
<protein>
    <recommendedName>
        <fullName evidence="5">Transposable element P transposase</fullName>
    </recommendedName>
</protein>
<dbReference type="InterPro" id="IPR048366">
    <property type="entry name" value="TNP-like_GBD"/>
</dbReference>
<evidence type="ECO:0000259" key="1">
    <source>
        <dbReference type="Pfam" id="PF21787"/>
    </source>
</evidence>
<accession>A0A8R2JMK7</accession>
<evidence type="ECO:0000313" key="4">
    <source>
        <dbReference type="Proteomes" id="UP000007819"/>
    </source>
</evidence>
<dbReference type="GeneID" id="115033587"/>
<dbReference type="Pfam" id="PF21788">
    <property type="entry name" value="TNP-like_GBD"/>
    <property type="match status" value="1"/>
</dbReference>
<evidence type="ECO:0000313" key="3">
    <source>
        <dbReference type="EnsemblMetazoa" id="XP_029342274.1"/>
    </source>
</evidence>
<name>A0A8R2JMK7_ACYPI</name>
<proteinExistence type="predicted"/>
<dbReference type="KEGG" id="api:115033587"/>
<reference evidence="3" key="2">
    <citation type="submission" date="2022-06" db="UniProtKB">
        <authorList>
            <consortium name="EnsemblMetazoa"/>
        </authorList>
    </citation>
    <scope>IDENTIFICATION</scope>
</reference>
<evidence type="ECO:0000259" key="2">
    <source>
        <dbReference type="Pfam" id="PF21788"/>
    </source>
</evidence>
<dbReference type="Proteomes" id="UP000007819">
    <property type="component" value="Chromosome A1"/>
</dbReference>
<reference evidence="4" key="1">
    <citation type="submission" date="2010-06" db="EMBL/GenBank/DDBJ databases">
        <authorList>
            <person name="Jiang H."/>
            <person name="Abraham K."/>
            <person name="Ali S."/>
            <person name="Alsbrooks S.L."/>
            <person name="Anim B.N."/>
            <person name="Anosike U.S."/>
            <person name="Attaway T."/>
            <person name="Bandaranaike D.P."/>
            <person name="Battles P.K."/>
            <person name="Bell S.N."/>
            <person name="Bell A.V."/>
            <person name="Beltran B."/>
            <person name="Bickham C."/>
            <person name="Bustamante Y."/>
            <person name="Caleb T."/>
            <person name="Canada A."/>
            <person name="Cardenas V."/>
            <person name="Carter K."/>
            <person name="Chacko J."/>
            <person name="Chandrabose M.N."/>
            <person name="Chavez D."/>
            <person name="Chavez A."/>
            <person name="Chen L."/>
            <person name="Chu H.-S."/>
            <person name="Claassen K.J."/>
            <person name="Cockrell R."/>
            <person name="Collins M."/>
            <person name="Cooper J.A."/>
            <person name="Cree A."/>
            <person name="Curry S.M."/>
            <person name="Da Y."/>
            <person name="Dao M.D."/>
            <person name="Das B."/>
            <person name="Davila M.-L."/>
            <person name="Davy-Carroll L."/>
            <person name="Denson S."/>
            <person name="Dinh H."/>
            <person name="Ebong V.E."/>
            <person name="Edwards J.R."/>
            <person name="Egan A."/>
            <person name="El-Daye J."/>
            <person name="Escobedo L."/>
            <person name="Fernandez S."/>
            <person name="Fernando P.R."/>
            <person name="Flagg N."/>
            <person name="Forbes L.D."/>
            <person name="Fowler R.G."/>
            <person name="Fu Q."/>
            <person name="Gabisi R.A."/>
            <person name="Ganer J."/>
            <person name="Garbino Pronczuk A."/>
            <person name="Garcia R.M."/>
            <person name="Garner T."/>
            <person name="Garrett T.E."/>
            <person name="Gonzalez D.A."/>
            <person name="Hamid H."/>
            <person name="Hawkins E.S."/>
            <person name="Hirani K."/>
            <person name="Hogues M.E."/>
            <person name="Hollins B."/>
            <person name="Hsiao C.-H."/>
            <person name="Jabil R."/>
            <person name="James M.L."/>
            <person name="Jhangiani S.N."/>
            <person name="Johnson B."/>
            <person name="Johnson Q."/>
            <person name="Joshi V."/>
            <person name="Kalu J.B."/>
            <person name="Kam C."/>
            <person name="Kashfia A."/>
            <person name="Keebler J."/>
            <person name="Kisamo H."/>
            <person name="Kovar C.L."/>
            <person name="Lago L.A."/>
            <person name="Lai C.-Y."/>
            <person name="Laidlaw J."/>
            <person name="Lara F."/>
            <person name="Le T.-K."/>
            <person name="Lee S.L."/>
            <person name="Legall F.H."/>
            <person name="Lemon S.J."/>
            <person name="Lewis L.R."/>
            <person name="Li B."/>
            <person name="Liu Y."/>
            <person name="Liu Y.-S."/>
            <person name="Lopez J."/>
            <person name="Lozado R.J."/>
            <person name="Lu J."/>
            <person name="Madu R.C."/>
            <person name="Maheshwari M."/>
            <person name="Maheshwari R."/>
            <person name="Malloy K."/>
            <person name="Martinez E."/>
            <person name="Mathew T."/>
            <person name="Mercado I.C."/>
            <person name="Mercado C."/>
            <person name="Meyer B."/>
            <person name="Montgomery K."/>
            <person name="Morgan M.B."/>
            <person name="Munidasa M."/>
            <person name="Nazareth L.V."/>
            <person name="Nelson J."/>
            <person name="Ng B.M."/>
            <person name="Nguyen N.B."/>
            <person name="Nguyen P.Q."/>
            <person name="Nguyen T."/>
            <person name="Obregon M."/>
            <person name="Okwuonu G.O."/>
            <person name="Onwere C.G."/>
            <person name="Orozco G."/>
            <person name="Parra A."/>
            <person name="Patel S."/>
            <person name="Patil S."/>
            <person name="Perez A."/>
            <person name="Perez Y."/>
            <person name="Pham C."/>
            <person name="Primus E.L."/>
            <person name="Pu L.-L."/>
            <person name="Puazo M."/>
            <person name="Qin X."/>
            <person name="Quiroz J.B."/>
            <person name="Reese J."/>
            <person name="Richards S."/>
            <person name="Rives C.M."/>
            <person name="Robberts R."/>
            <person name="Ruiz S.J."/>
            <person name="Ruiz M.J."/>
            <person name="Santibanez J."/>
            <person name="Schneider B.W."/>
            <person name="Sisson I."/>
            <person name="Smith M."/>
            <person name="Sodergren E."/>
            <person name="Song X.-Z."/>
            <person name="Song B.B."/>
            <person name="Summersgill H."/>
            <person name="Thelus R."/>
            <person name="Thornton R.D."/>
            <person name="Trejos Z.Y."/>
            <person name="Usmani K."/>
            <person name="Vattathil S."/>
            <person name="Villasana D."/>
            <person name="Walker D.L."/>
            <person name="Wang S."/>
            <person name="Wang K."/>
            <person name="White C.S."/>
            <person name="Williams A.C."/>
            <person name="Williamson J."/>
            <person name="Wilson K."/>
            <person name="Woghiren I.O."/>
            <person name="Woodworth J.R."/>
            <person name="Worley K.C."/>
            <person name="Wright R.A."/>
            <person name="Wu W."/>
            <person name="Young L."/>
            <person name="Zhang L."/>
            <person name="Zhang J."/>
            <person name="Zhu Y."/>
            <person name="Muzny D.M."/>
            <person name="Weinstock G."/>
            <person name="Gibbs R.A."/>
        </authorList>
    </citation>
    <scope>NUCLEOTIDE SEQUENCE [LARGE SCALE GENOMIC DNA]</scope>
    <source>
        <strain evidence="4">LSR1</strain>
    </source>
</reference>
<dbReference type="AlphaFoldDB" id="A0A8R2JMK7"/>
<sequence>MDYNSKKSTKITKPRTGILAKIGVHKAAKLTPRCKSMYTDSIILKRKLQYESSKAKTFKQKLRAAENLSERYINDKLSDKLSPAATLFTNLQIRETQKKKKGRRFTLDEKILSLSLYKKSPKSYKLLSSLFTLPCRRSLTTLLHQVKIEPGVSPVLMQVLKEKVNKLKANEKFCTLMFDEVNLSTELHYNAASGKIDGFENDGCATTQEFADHALVFMVKGITKKYKQPIAYTFIKGSTNKFQLCALIKKVVTSIQKTGLKIIATICDQGASNEGAIKLLNEETKAYCLKNNTKYNEDFYEIECDGNERIKIIHLFDPPHLLKGIRNNLLQKDLIFMTNNEKKVAKWQHLVDLYKLDSSIEEVKMLPRLTDYHIIPGKIKKMKVKIAAQVLSQRVSALMRFLSGKC</sequence>
<keyword evidence="4" id="KW-1185">Reference proteome</keyword>
<feature type="domain" description="Transposable element P transposase-like RNase H" evidence="1">
    <location>
        <begin position="149"/>
        <end position="280"/>
    </location>
</feature>
<evidence type="ECO:0008006" key="5">
    <source>
        <dbReference type="Google" id="ProtNLM"/>
    </source>
</evidence>